<organism evidence="1 2">
    <name type="scientific">Vasconcelosia minhoensis LEGE 07310</name>
    <dbReference type="NCBI Taxonomy" id="915328"/>
    <lineage>
        <taxon>Bacteria</taxon>
        <taxon>Bacillati</taxon>
        <taxon>Cyanobacteriota</taxon>
        <taxon>Cyanophyceae</taxon>
        <taxon>Nodosilineales</taxon>
        <taxon>Cymatolegaceae</taxon>
        <taxon>Vasconcelosia</taxon>
        <taxon>Vasconcelosia minhoensis</taxon>
    </lineage>
</organism>
<comment type="caution">
    <text evidence="1">The sequence shown here is derived from an EMBL/GenBank/DDBJ whole genome shotgun (WGS) entry which is preliminary data.</text>
</comment>
<accession>A0A8J7AUT6</accession>
<dbReference type="RefSeq" id="WP_193904502.1">
    <property type="nucleotide sequence ID" value="NZ_JADEXG010000001.1"/>
</dbReference>
<name>A0A8J7AUT6_9CYAN</name>
<dbReference type="Proteomes" id="UP000636505">
    <property type="component" value="Unassembled WGS sequence"/>
</dbReference>
<reference evidence="1" key="1">
    <citation type="submission" date="2020-10" db="EMBL/GenBank/DDBJ databases">
        <authorList>
            <person name="Castelo-Branco R."/>
            <person name="Eusebio N."/>
            <person name="Adriana R."/>
            <person name="Vieira A."/>
            <person name="Brugerolle De Fraissinette N."/>
            <person name="Rezende De Castro R."/>
            <person name="Schneider M.P."/>
            <person name="Vasconcelos V."/>
            <person name="Leao P.N."/>
        </authorList>
    </citation>
    <scope>NUCLEOTIDE SEQUENCE</scope>
    <source>
        <strain evidence="1">LEGE 07310</strain>
    </source>
</reference>
<evidence type="ECO:0000313" key="1">
    <source>
        <dbReference type="EMBL" id="MBE9075852.1"/>
    </source>
</evidence>
<gene>
    <name evidence="1" type="ORF">IQ241_00815</name>
</gene>
<dbReference type="AlphaFoldDB" id="A0A8J7AUT6"/>
<sequence>MAKLPIDAVLNVPDNLRALGEEICDDYDRYQTRFLLIHNNQPRPENGTRVLIFCKPPGFALVGSSHY</sequence>
<evidence type="ECO:0000313" key="2">
    <source>
        <dbReference type="Proteomes" id="UP000636505"/>
    </source>
</evidence>
<proteinExistence type="predicted"/>
<keyword evidence="2" id="KW-1185">Reference proteome</keyword>
<dbReference type="EMBL" id="JADEXG010000001">
    <property type="protein sequence ID" value="MBE9075852.1"/>
    <property type="molecule type" value="Genomic_DNA"/>
</dbReference>
<protein>
    <submittedName>
        <fullName evidence="1">Uncharacterized protein</fullName>
    </submittedName>
</protein>